<reference evidence="1" key="1">
    <citation type="journal article" date="2015" name="BMC Genomics">
        <title>Transcriptome profiling of a Rhizobium leguminosarum bv. trifolii rosR mutant reveals the role of the transcriptional regulator RosR in motility, synthesis of cell-surface components, and other cellular processes.</title>
        <authorList>
            <person name="Rachwal K."/>
            <person name="Matczynska E."/>
            <person name="Janczarek M."/>
        </authorList>
    </citation>
    <scope>NUCLEOTIDE SEQUENCE</scope>
    <source>
        <strain evidence="1">Rt24.2</strain>
    </source>
</reference>
<accession>A0A1B8R2Z9</accession>
<dbReference type="NCBIfam" id="TIGR04141">
    <property type="entry name" value="TIGR04141 family sporadically distributed protein"/>
    <property type="match status" value="1"/>
</dbReference>
<sequence length="622" mass="69264">MGKTRPFSIYLLKPTFDATNSLRDDHDLVAAAATDLPEGAVLYILDSDPKPPWWRAYFGVTEPLTQQFKGALVFLPVGERCFALSFGQVFHHLNDAAYEYDFGLRVTLNSVDPNELKSADMVAPGVARRKRTQVPVSTELTYLDFDGNSEIIKSLTGKVKEEYDELFRNATGSTSLKVGLDLEPDELPGICGTLLSLYESEDYKASFPNIQNISPVNDPSKITELDELLLSSLKAQDGKATLTIPDIVDYRDNTCCLFQGDGRASNVYPDISLEEFYDFLGPDYDLAGMTAENFKAFRMMLTDVDGAPGRSYSVYRSLIYDGEIAGEGLVYHLCEGKWYRVEPSYIERLKNYLDAKCVDADLPPYDHDAIKDGKTVYSEEGYNSAIPGWNNGFICLDQTDISPAGSTQIEPCDIYTAIVDPSVMCGHRAIFYHLKISTRSSHLSHLFNQGVNSADLIQLEPASRQKMKDLVTEKLNGNDPAVLLTPLDTFDFKVVFGIVTHKNKDDKSDNLPLFSKISLMRNMQQLDVRKIPTVLMFIDDQSPKKHGHPKHEKILVEIVHLGNGKTGVKAVDGQGYDPAVLIKSCPQAVRESAIGTRFRLTVKKADDGSHSSYHGWPFEVQV</sequence>
<organism evidence="1">
    <name type="scientific">Rhizobium leguminosarum bv. trifolii</name>
    <dbReference type="NCBI Taxonomy" id="386"/>
    <lineage>
        <taxon>Bacteria</taxon>
        <taxon>Pseudomonadati</taxon>
        <taxon>Pseudomonadota</taxon>
        <taxon>Alphaproteobacteria</taxon>
        <taxon>Hyphomicrobiales</taxon>
        <taxon>Rhizobiaceae</taxon>
        <taxon>Rhizobium/Agrobacterium group</taxon>
        <taxon>Rhizobium</taxon>
    </lineage>
</organism>
<dbReference type="EMBL" id="KX491694">
    <property type="protein sequence ID" value="AOO94058.1"/>
    <property type="molecule type" value="Genomic_DNA"/>
</dbReference>
<evidence type="ECO:0008006" key="2">
    <source>
        <dbReference type="Google" id="ProtNLM"/>
    </source>
</evidence>
<dbReference type="RefSeq" id="WP_065277824.1">
    <property type="nucleotide sequence ID" value="NZ_MAMO01000170.1"/>
</dbReference>
<name>A0A1B8R2Z9_RHILT</name>
<dbReference type="Pfam" id="PF19614">
    <property type="entry name" value="DUF6119"/>
    <property type="match status" value="1"/>
</dbReference>
<proteinExistence type="predicted"/>
<protein>
    <recommendedName>
        <fullName evidence="2">Sporadically distributed protein, TIGR04141 family</fullName>
    </recommendedName>
</protein>
<evidence type="ECO:0000313" key="1">
    <source>
        <dbReference type="EMBL" id="AOO94058.1"/>
    </source>
</evidence>
<dbReference type="InterPro" id="IPR026487">
    <property type="entry name" value="CHP04141"/>
</dbReference>
<dbReference type="AlphaFoldDB" id="A0A1B8R2Z9"/>
<reference evidence="1" key="2">
    <citation type="journal article" date="2016" name="Front. Microbiol.">
        <title>The Regulatory Protein RosR Affects Rhizobium leguminosarum bv. trifolii Protein Profiles, Cell Surface Properties, and Symbiosis with Clover.</title>
        <authorList>
            <person name="Rachwal K."/>
            <person name="Boguszewska A."/>
            <person name="Kopcinska J."/>
            <person name="Karas M."/>
            <person name="Tchorzewski M."/>
            <person name="Janczarek M."/>
        </authorList>
    </citation>
    <scope>NUCLEOTIDE SEQUENCE</scope>
    <source>
        <strain evidence="1">Rt24.2</strain>
    </source>
</reference>